<name>A0A9P1CYB7_9DINO</name>
<sequence length="468" mass="51484">MALPESQESQLSNLAEIVTEMMKRIDDQELRNKTMQTQNSLEVQALKRRMEDLQNQTIKDAKTIREEYDAAVDSLGSLMEDVARRVTKAVQHYEERFTSDLEKLREHVTKTINTQSTVLTQKIDAALAEKTRQDGDREGESEDANSGTASTAKMARNTDVIMRRIESMAHMLRAEALAQSQAFEAKLASVEAGHSAETKRLQGMLQSSYCQLQGLQRSISAMECGLFSKPQSPRQNSSLQQMVGSMKVPHRVNEPKEPKDSSEPTLREDLCNKLRNIQSSVTGVLTVLDSSANSATRGQSPNVKQRYNKSPVQLPINPAGTLEKQMRQKEYEGRASPLMSTLTEERRQSPGRCATTETRATHPAQMNGASNSNQASSRIPEPVPTKMMAQPPKSRQSHGPHGPLGGHGLVASMSQQAMPPMISGMSGGCMMPPGVYPMHARSGMGSPVAPMMAQAIPLNFAVKRKTQI</sequence>
<feature type="compositionally biased region" description="Basic and acidic residues" evidence="1">
    <location>
        <begin position="129"/>
        <end position="138"/>
    </location>
</feature>
<dbReference type="EMBL" id="CAMXCT030002609">
    <property type="protein sequence ID" value="CAL4786609.1"/>
    <property type="molecule type" value="Genomic_DNA"/>
</dbReference>
<evidence type="ECO:0000313" key="4">
    <source>
        <dbReference type="Proteomes" id="UP001152797"/>
    </source>
</evidence>
<accession>A0A9P1CYB7</accession>
<organism evidence="2">
    <name type="scientific">Cladocopium goreaui</name>
    <dbReference type="NCBI Taxonomy" id="2562237"/>
    <lineage>
        <taxon>Eukaryota</taxon>
        <taxon>Sar</taxon>
        <taxon>Alveolata</taxon>
        <taxon>Dinophyceae</taxon>
        <taxon>Suessiales</taxon>
        <taxon>Symbiodiniaceae</taxon>
        <taxon>Cladocopium</taxon>
    </lineage>
</organism>
<dbReference type="EMBL" id="CAMXCT010002609">
    <property type="protein sequence ID" value="CAI3999297.1"/>
    <property type="molecule type" value="Genomic_DNA"/>
</dbReference>
<feature type="compositionally biased region" description="Polar residues" evidence="1">
    <location>
        <begin position="367"/>
        <end position="377"/>
    </location>
</feature>
<dbReference type="Proteomes" id="UP001152797">
    <property type="component" value="Unassembled WGS sequence"/>
</dbReference>
<evidence type="ECO:0000313" key="3">
    <source>
        <dbReference type="EMBL" id="CAL4786609.1"/>
    </source>
</evidence>
<feature type="region of interest" description="Disordered" evidence="1">
    <location>
        <begin position="129"/>
        <end position="155"/>
    </location>
</feature>
<evidence type="ECO:0000313" key="2">
    <source>
        <dbReference type="EMBL" id="CAI3999297.1"/>
    </source>
</evidence>
<evidence type="ECO:0000256" key="1">
    <source>
        <dbReference type="SAM" id="MobiDB-lite"/>
    </source>
</evidence>
<feature type="region of interest" description="Disordered" evidence="1">
    <location>
        <begin position="229"/>
        <end position="266"/>
    </location>
</feature>
<reference evidence="3 4" key="2">
    <citation type="submission" date="2024-05" db="EMBL/GenBank/DDBJ databases">
        <authorList>
            <person name="Chen Y."/>
            <person name="Shah S."/>
            <person name="Dougan E. K."/>
            <person name="Thang M."/>
            <person name="Chan C."/>
        </authorList>
    </citation>
    <scope>NUCLEOTIDE SEQUENCE [LARGE SCALE GENOMIC DNA]</scope>
</reference>
<feature type="compositionally biased region" description="Polar residues" evidence="1">
    <location>
        <begin position="229"/>
        <end position="243"/>
    </location>
</feature>
<keyword evidence="4" id="KW-1185">Reference proteome</keyword>
<feature type="region of interest" description="Disordered" evidence="1">
    <location>
        <begin position="327"/>
        <end position="410"/>
    </location>
</feature>
<proteinExistence type="predicted"/>
<dbReference type="EMBL" id="CAMXCT020002609">
    <property type="protein sequence ID" value="CAL1152672.1"/>
    <property type="molecule type" value="Genomic_DNA"/>
</dbReference>
<dbReference type="AlphaFoldDB" id="A0A9P1CYB7"/>
<feature type="compositionally biased region" description="Basic and acidic residues" evidence="1">
    <location>
        <begin position="251"/>
        <end position="266"/>
    </location>
</feature>
<reference evidence="2" key="1">
    <citation type="submission" date="2022-10" db="EMBL/GenBank/DDBJ databases">
        <authorList>
            <person name="Chen Y."/>
            <person name="Dougan E. K."/>
            <person name="Chan C."/>
            <person name="Rhodes N."/>
            <person name="Thang M."/>
        </authorList>
    </citation>
    <scope>NUCLEOTIDE SEQUENCE</scope>
</reference>
<protein>
    <submittedName>
        <fullName evidence="2">Uncharacterized protein</fullName>
    </submittedName>
</protein>
<comment type="caution">
    <text evidence="2">The sequence shown here is derived from an EMBL/GenBank/DDBJ whole genome shotgun (WGS) entry which is preliminary data.</text>
</comment>
<dbReference type="OrthoDB" id="426519at2759"/>
<gene>
    <name evidence="2" type="ORF">C1SCF055_LOCUS25516</name>
</gene>